<dbReference type="GO" id="GO:0005737">
    <property type="term" value="C:cytoplasm"/>
    <property type="evidence" value="ECO:0007669"/>
    <property type="project" value="TreeGrafter"/>
</dbReference>
<dbReference type="InterPro" id="IPR036223">
    <property type="entry name" value="CAP_C_sf"/>
</dbReference>
<feature type="domain" description="C-CAP/cofactor C-like" evidence="2">
    <location>
        <begin position="322"/>
        <end position="466"/>
    </location>
</feature>
<dbReference type="GO" id="GO:0003779">
    <property type="term" value="F:actin binding"/>
    <property type="evidence" value="ECO:0007669"/>
    <property type="project" value="InterPro"/>
</dbReference>
<dbReference type="Pfam" id="PF21938">
    <property type="entry name" value="CAP_N"/>
    <property type="match status" value="1"/>
</dbReference>
<dbReference type="Pfam" id="PF08603">
    <property type="entry name" value="CAP_C"/>
    <property type="match status" value="1"/>
</dbReference>
<name>A0A7S2JQX8_9STRA</name>
<organism evidence="3">
    <name type="scientific">Leptocylindrus danicus</name>
    <dbReference type="NCBI Taxonomy" id="163516"/>
    <lineage>
        <taxon>Eukaryota</taxon>
        <taxon>Sar</taxon>
        <taxon>Stramenopiles</taxon>
        <taxon>Ochrophyta</taxon>
        <taxon>Bacillariophyta</taxon>
        <taxon>Coscinodiscophyceae</taxon>
        <taxon>Chaetocerotophycidae</taxon>
        <taxon>Leptocylindrales</taxon>
        <taxon>Leptocylindraceae</taxon>
        <taxon>Leptocylindrus</taxon>
    </lineage>
</organism>
<dbReference type="EMBL" id="HBGY01000591">
    <property type="protein sequence ID" value="CAD9555046.1"/>
    <property type="molecule type" value="Transcribed_RNA"/>
</dbReference>
<dbReference type="PROSITE" id="PS51329">
    <property type="entry name" value="C_CAP_COFACTOR_C"/>
    <property type="match status" value="1"/>
</dbReference>
<protein>
    <recommendedName>
        <fullName evidence="2">C-CAP/cofactor C-like domain-containing protein</fullName>
    </recommendedName>
</protein>
<dbReference type="InterPro" id="IPR006599">
    <property type="entry name" value="CARP_motif"/>
</dbReference>
<dbReference type="GO" id="GO:0008179">
    <property type="term" value="F:adenylate cyclase binding"/>
    <property type="evidence" value="ECO:0007669"/>
    <property type="project" value="TreeGrafter"/>
</dbReference>
<dbReference type="SMART" id="SM00673">
    <property type="entry name" value="CARP"/>
    <property type="match status" value="2"/>
</dbReference>
<gene>
    <name evidence="3" type="ORF">LDAN0321_LOCUS383</name>
</gene>
<dbReference type="Gene3D" id="1.25.40.330">
    <property type="entry name" value="Adenylate cyclase-associated CAP, N-terminal domain"/>
    <property type="match status" value="1"/>
</dbReference>
<comment type="similarity">
    <text evidence="1">Belongs to the CAP family.</text>
</comment>
<evidence type="ECO:0000259" key="2">
    <source>
        <dbReference type="PROSITE" id="PS51329"/>
    </source>
</evidence>
<dbReference type="SUPFAM" id="SSF69340">
    <property type="entry name" value="C-terminal domain of adenylylcyclase associated protein"/>
    <property type="match status" value="1"/>
</dbReference>
<dbReference type="Gene3D" id="2.160.20.70">
    <property type="match status" value="1"/>
</dbReference>
<evidence type="ECO:0000256" key="1">
    <source>
        <dbReference type="ARBA" id="ARBA00007659"/>
    </source>
</evidence>
<evidence type="ECO:0000313" key="3">
    <source>
        <dbReference type="EMBL" id="CAD9555046.1"/>
    </source>
</evidence>
<dbReference type="InterPro" id="IPR001837">
    <property type="entry name" value="Adenylate_cyclase-assoc_CAP"/>
</dbReference>
<dbReference type="GO" id="GO:0019933">
    <property type="term" value="P:cAMP-mediated signaling"/>
    <property type="evidence" value="ECO:0007669"/>
    <property type="project" value="TreeGrafter"/>
</dbReference>
<dbReference type="PANTHER" id="PTHR10652">
    <property type="entry name" value="ADENYLYL CYCLASE-ASSOCIATED PROTEIN"/>
    <property type="match status" value="1"/>
</dbReference>
<dbReference type="GO" id="GO:0007015">
    <property type="term" value="P:actin filament organization"/>
    <property type="evidence" value="ECO:0007669"/>
    <property type="project" value="TreeGrafter"/>
</dbReference>
<dbReference type="InterPro" id="IPR036222">
    <property type="entry name" value="CAP_N_sf"/>
</dbReference>
<sequence length="491" mass="52717">MSNNEADKITSLLNTILTRLDDIETKIGTAAPASATDANLEADVTVTEASPAVTGYEEHMSTALEPFLATLASLNGEKMGECIREAWVAIGAIIAAASTSKKPAEVTTALMPFLKPVQDSVGKIRKMRLPRELDHHQRSIEELMGVLSWVVIDKTPVPAIKDTVGAAEYYSNKIRREYKGKNETQIAFCDQLKALILHLADYVKQYHLTGLSFNPNGGAFPTSVDAPKAVAVAVAVETPKPAPAPAVASGGINAIMVELNAKKTSSGDSAATGLKKVTKDMQTWRDEYKGDNSASTTVAAAPKAKAAPIPKAATTAAKKSYPPVCKFVDVGAKWVVEYQTKTSNTFEGKSALTIEMADPKHQAYIYKCENITIDVKGKCKGLVIDGCKRVNVLFDNVISVVELVNNKNIAVQTRGVLPSVSIDKTDGCMVYLSKASVGVTNFVTSKSSEMNVSWPEEGADGEEYKEKPIPEQFLHKLVDGAITSEVSELYS</sequence>
<dbReference type="InterPro" id="IPR013912">
    <property type="entry name" value="Adenylate_cyclase-assoc_CAP_C"/>
</dbReference>
<dbReference type="PANTHER" id="PTHR10652:SF0">
    <property type="entry name" value="ADENYLYL CYCLASE-ASSOCIATED PROTEIN"/>
    <property type="match status" value="1"/>
</dbReference>
<dbReference type="InterPro" id="IPR053950">
    <property type="entry name" value="CAP_N"/>
</dbReference>
<reference evidence="3" key="1">
    <citation type="submission" date="2021-01" db="EMBL/GenBank/DDBJ databases">
        <authorList>
            <person name="Corre E."/>
            <person name="Pelletier E."/>
            <person name="Niang G."/>
            <person name="Scheremetjew M."/>
            <person name="Finn R."/>
            <person name="Kale V."/>
            <person name="Holt S."/>
            <person name="Cochrane G."/>
            <person name="Meng A."/>
            <person name="Brown T."/>
            <person name="Cohen L."/>
        </authorList>
    </citation>
    <scope>NUCLEOTIDE SEQUENCE</scope>
    <source>
        <strain evidence="3">B650</strain>
    </source>
</reference>
<dbReference type="AlphaFoldDB" id="A0A7S2JQX8"/>
<proteinExistence type="inferred from homology"/>
<dbReference type="InterPro" id="IPR016098">
    <property type="entry name" value="CAP/MinC_C"/>
</dbReference>
<dbReference type="InterPro" id="IPR017901">
    <property type="entry name" value="C-CAP_CF_C-like"/>
</dbReference>
<dbReference type="SUPFAM" id="SSF101278">
    <property type="entry name" value="N-terminal domain of adenylylcyclase associated protein, CAP"/>
    <property type="match status" value="1"/>
</dbReference>
<accession>A0A7S2JQX8</accession>